<protein>
    <submittedName>
        <fullName evidence="1">Uncharacterized protein</fullName>
    </submittedName>
</protein>
<dbReference type="Proteomes" id="UP000261480">
    <property type="component" value="Unplaced"/>
</dbReference>
<proteinExistence type="predicted"/>
<reference evidence="1" key="2">
    <citation type="submission" date="2025-09" db="UniProtKB">
        <authorList>
            <consortium name="Ensembl"/>
        </authorList>
    </citation>
    <scope>IDENTIFICATION</scope>
</reference>
<keyword evidence="2" id="KW-1185">Reference proteome</keyword>
<evidence type="ECO:0000313" key="1">
    <source>
        <dbReference type="Ensembl" id="ENSPMEP00000006958.1"/>
    </source>
</evidence>
<dbReference type="AlphaFoldDB" id="A0A3B3WW07"/>
<dbReference type="STRING" id="48701.ENSPMEP00000006958"/>
<evidence type="ECO:0000313" key="2">
    <source>
        <dbReference type="Proteomes" id="UP000261480"/>
    </source>
</evidence>
<organism evidence="1 2">
    <name type="scientific">Poecilia mexicana</name>
    <dbReference type="NCBI Taxonomy" id="48701"/>
    <lineage>
        <taxon>Eukaryota</taxon>
        <taxon>Metazoa</taxon>
        <taxon>Chordata</taxon>
        <taxon>Craniata</taxon>
        <taxon>Vertebrata</taxon>
        <taxon>Euteleostomi</taxon>
        <taxon>Actinopterygii</taxon>
        <taxon>Neopterygii</taxon>
        <taxon>Teleostei</taxon>
        <taxon>Neoteleostei</taxon>
        <taxon>Acanthomorphata</taxon>
        <taxon>Ovalentaria</taxon>
        <taxon>Atherinomorphae</taxon>
        <taxon>Cyprinodontiformes</taxon>
        <taxon>Poeciliidae</taxon>
        <taxon>Poeciliinae</taxon>
        <taxon>Poecilia</taxon>
    </lineage>
</organism>
<name>A0A3B3WW07_9TELE</name>
<sequence length="159" mass="17547">MVGIFKTELETALTNNLTQIKSELHGVKTELSASIAAIRSEVDALRVTVADMDGPLSSCTDDVVSLEKLRKENTCGFLVNMALIYVSDKETWEKCANREVQQEGGVHLANITSVVNSIKLSEFRLCTFSHGPSKWLQLLPLPPSSEESGIFIQIFSLIY</sequence>
<reference evidence="1" key="1">
    <citation type="submission" date="2025-08" db="UniProtKB">
        <authorList>
            <consortium name="Ensembl"/>
        </authorList>
    </citation>
    <scope>IDENTIFICATION</scope>
</reference>
<accession>A0A3B3WW07</accession>
<dbReference type="Ensembl" id="ENSPMET00000004932.1">
    <property type="protein sequence ID" value="ENSPMEP00000006958.1"/>
    <property type="gene ID" value="ENSPMEG00000008529.1"/>
</dbReference>